<evidence type="ECO:0000313" key="1">
    <source>
        <dbReference type="EMBL" id="PVU84991.1"/>
    </source>
</evidence>
<dbReference type="EMBL" id="MBFS01003762">
    <property type="protein sequence ID" value="PVU84991.1"/>
    <property type="molecule type" value="Genomic_DNA"/>
</dbReference>
<gene>
    <name evidence="1" type="ORF">BB560_007193</name>
</gene>
<protein>
    <submittedName>
        <fullName evidence="1">Uncharacterized protein</fullName>
    </submittedName>
</protein>
<accession>A0A2T9XY23</accession>
<dbReference type="AlphaFoldDB" id="A0A2T9XY23"/>
<name>A0A2T9XY23_9FUNG</name>
<evidence type="ECO:0000313" key="2">
    <source>
        <dbReference type="Proteomes" id="UP000245609"/>
    </source>
</evidence>
<proteinExistence type="predicted"/>
<comment type="caution">
    <text evidence="1">The sequence shown here is derived from an EMBL/GenBank/DDBJ whole genome shotgun (WGS) entry which is preliminary data.</text>
</comment>
<keyword evidence="2" id="KW-1185">Reference proteome</keyword>
<dbReference type="Proteomes" id="UP000245609">
    <property type="component" value="Unassembled WGS sequence"/>
</dbReference>
<sequence>MSEIPSVYQIQELDKKFQRFAVSSSFNINSSLSTPLHQTNQETRRKATIKDPKDADILESNSFSKIIKPQNRQNQSQSYDLIRLTPALVFKLFSFAKSSNTETPTFYAFLFGEVSQASENSPRVLVLDRADFGTNKFGLLIPIFSANESFLFIPAFISTKDSNFSLKNTNHVAVSNFILNFVYSSSSSSKAQLLFADYQNFNIEPFTTPQFRIENAISFLKNNGFSNTAEFGPLLKINANLLKLDTASNIFDSDGIWMFESCSIKNYLFSVVSQISEMKDPLLLGLSSKWNLLREVDVEKGLQNFDYKSLGFSPFARHQFKGIIFSISETPQGPESPIQNESPSIESFGIDFKNKKNLPFTLEKKSQESKVLRPGFTNQWVMEHCNSIPNRNLHFFNKSDKSKEYLVDSKMKGIYEFAFKPELENPKSFGSLLNSDNSIIESMPSPQNPFTSSAFSEITKQLDTSYVTPTYIKGRHIYVDSSTEDSRALLRKNNKRFSNAGESLQNYLKQRKYEASSKKSSNRISKKKKSPVFVKRKYFLNEDDFKKRNWGNILDSLVSIEPKNALFRSNRTAVGSKKTKTEAFDIYFPFEDQNKKDDRLDNTKDEYVVASTKNSNVNIMDFKLNRNSSKSQHSLISDTSSKYSSKSVSSLVEKISKLDGKSPLDTSINTSTGKDSKIPILSKKLVNLFHNESVPSISNSSKNNNKLTPLTLKYIKLLKDEQQNSS</sequence>
<organism evidence="1 2">
    <name type="scientific">Smittium megazygosporum</name>
    <dbReference type="NCBI Taxonomy" id="133381"/>
    <lineage>
        <taxon>Eukaryota</taxon>
        <taxon>Fungi</taxon>
        <taxon>Fungi incertae sedis</taxon>
        <taxon>Zoopagomycota</taxon>
        <taxon>Kickxellomycotina</taxon>
        <taxon>Harpellomycetes</taxon>
        <taxon>Harpellales</taxon>
        <taxon>Legeriomycetaceae</taxon>
        <taxon>Smittium</taxon>
    </lineage>
</organism>
<reference evidence="1 2" key="1">
    <citation type="journal article" date="2018" name="MBio">
        <title>Comparative Genomics Reveals the Core Gene Toolbox for the Fungus-Insect Symbiosis.</title>
        <authorList>
            <person name="Wang Y."/>
            <person name="Stata M."/>
            <person name="Wang W."/>
            <person name="Stajich J.E."/>
            <person name="White M.M."/>
            <person name="Moncalvo J.M."/>
        </authorList>
    </citation>
    <scope>NUCLEOTIDE SEQUENCE [LARGE SCALE GENOMIC DNA]</scope>
    <source>
        <strain evidence="1 2">SC-DP-2</strain>
    </source>
</reference>